<dbReference type="PANTHER" id="PTHR13754">
    <property type="entry name" value="METALLO-BETA-LACTAMASE SUPERFAMILY PROTEIN"/>
    <property type="match status" value="1"/>
</dbReference>
<proteinExistence type="predicted"/>
<gene>
    <name evidence="2" type="ORF">ENG67_00620</name>
</gene>
<dbReference type="CDD" id="cd07713">
    <property type="entry name" value="DHPS-like_MBL-fold"/>
    <property type="match status" value="1"/>
</dbReference>
<dbReference type="Pfam" id="PF00753">
    <property type="entry name" value="Lactamase_B"/>
    <property type="match status" value="1"/>
</dbReference>
<dbReference type="SMART" id="SM00849">
    <property type="entry name" value="Lactamase_B"/>
    <property type="match status" value="1"/>
</dbReference>
<feature type="domain" description="Metallo-beta-lactamase" evidence="1">
    <location>
        <begin position="47"/>
        <end position="232"/>
    </location>
</feature>
<dbReference type="InterPro" id="IPR052926">
    <property type="entry name" value="Metallo-beta-lactamase_dom"/>
</dbReference>
<dbReference type="PANTHER" id="PTHR13754:SF13">
    <property type="entry name" value="METALLO-BETA-LACTAMASE SUPERFAMILY PROTEIN (AFU_ORTHOLOGUE AFUA_3G07630)"/>
    <property type="match status" value="1"/>
</dbReference>
<protein>
    <submittedName>
        <fullName evidence="2">MBL fold metallo-hydrolase</fullName>
    </submittedName>
</protein>
<dbReference type="InterPro" id="IPR041712">
    <property type="entry name" value="DHPS-like_MBL-fold"/>
</dbReference>
<dbReference type="Proteomes" id="UP000885931">
    <property type="component" value="Unassembled WGS sequence"/>
</dbReference>
<accession>A0A7C0X8K8</accession>
<comment type="caution">
    <text evidence="2">The sequence shown here is derived from an EMBL/GenBank/DDBJ whole genome shotgun (WGS) entry which is preliminary data.</text>
</comment>
<organism evidence="2">
    <name type="scientific">candidate division WOR-3 bacterium</name>
    <dbReference type="NCBI Taxonomy" id="2052148"/>
    <lineage>
        <taxon>Bacteria</taxon>
        <taxon>Bacteria division WOR-3</taxon>
    </lineage>
</organism>
<dbReference type="Gene3D" id="3.60.15.10">
    <property type="entry name" value="Ribonuclease Z/Hydroxyacylglutathione hydrolase-like"/>
    <property type="match status" value="1"/>
</dbReference>
<evidence type="ECO:0000259" key="1">
    <source>
        <dbReference type="SMART" id="SM00849"/>
    </source>
</evidence>
<sequence length="261" mass="28769">MKSVITAFFVSVGFLLASGPQEEVKAVRVTIVFNNVIGREDLGYGWGMAAYVEGYEKKILFDTGDNGTILLKNLQKLGIKPEDIDFVFLSHAHEDHTGGLWSFLREKSDVTVCLLRSFPASFKARVKEMGATVLEVDEPVELLPGVWTTGPLGEAIEEQSLILRTQEGILILTGCSHPGITNIVKKARELFPEDRLLFVTGGFHLLSTPRGIVRRIAEELKQLGVEKIGPSHCTGEEAREIFREVFGENFVEAGAGTVFSF</sequence>
<dbReference type="InterPro" id="IPR001279">
    <property type="entry name" value="Metallo-B-lactamas"/>
</dbReference>
<dbReference type="SUPFAM" id="SSF56281">
    <property type="entry name" value="Metallo-hydrolase/oxidoreductase"/>
    <property type="match status" value="1"/>
</dbReference>
<dbReference type="InterPro" id="IPR036866">
    <property type="entry name" value="RibonucZ/Hydroxyglut_hydro"/>
</dbReference>
<dbReference type="GO" id="GO:0016740">
    <property type="term" value="F:transferase activity"/>
    <property type="evidence" value="ECO:0007669"/>
    <property type="project" value="TreeGrafter"/>
</dbReference>
<dbReference type="AlphaFoldDB" id="A0A7C0X8K8"/>
<reference evidence="2" key="1">
    <citation type="journal article" date="2020" name="mSystems">
        <title>Genome- and Community-Level Interaction Insights into Carbon Utilization and Element Cycling Functions of Hydrothermarchaeota in Hydrothermal Sediment.</title>
        <authorList>
            <person name="Zhou Z."/>
            <person name="Liu Y."/>
            <person name="Xu W."/>
            <person name="Pan J."/>
            <person name="Luo Z.H."/>
            <person name="Li M."/>
        </authorList>
    </citation>
    <scope>NUCLEOTIDE SEQUENCE [LARGE SCALE GENOMIC DNA]</scope>
    <source>
        <strain evidence="2">HyVt-237</strain>
    </source>
</reference>
<dbReference type="EMBL" id="DRBW01000023">
    <property type="protein sequence ID" value="HDM89696.1"/>
    <property type="molecule type" value="Genomic_DNA"/>
</dbReference>
<evidence type="ECO:0000313" key="2">
    <source>
        <dbReference type="EMBL" id="HDM89696.1"/>
    </source>
</evidence>
<name>A0A7C0X8K8_UNCW3</name>